<dbReference type="InterPro" id="IPR036286">
    <property type="entry name" value="LexA/Signal_pep-like_sf"/>
</dbReference>
<dbReference type="InterPro" id="IPR019757">
    <property type="entry name" value="Pept_S26A_signal_pept_1_Lys-AS"/>
</dbReference>
<evidence type="ECO:0000259" key="10">
    <source>
        <dbReference type="Pfam" id="PF10502"/>
    </source>
</evidence>
<dbReference type="Proteomes" id="UP000294802">
    <property type="component" value="Unassembled WGS sequence"/>
</dbReference>
<keyword evidence="6 8" id="KW-0378">Hydrolase</keyword>
<dbReference type="GO" id="GO:0006465">
    <property type="term" value="P:signal peptide processing"/>
    <property type="evidence" value="ECO:0007669"/>
    <property type="project" value="InterPro"/>
</dbReference>
<dbReference type="PANTHER" id="PTHR43390">
    <property type="entry name" value="SIGNAL PEPTIDASE I"/>
    <property type="match status" value="1"/>
</dbReference>
<gene>
    <name evidence="11" type="primary">lepB</name>
    <name evidence="11" type="ORF">ERX29_02580</name>
</gene>
<protein>
    <recommendedName>
        <fullName evidence="8">Signal peptidase I</fullName>
        <ecNumber evidence="8">3.4.21.89</ecNumber>
    </recommendedName>
</protein>
<comment type="function">
    <text evidence="2">Essential for cell viability.</text>
</comment>
<dbReference type="InterPro" id="IPR000223">
    <property type="entry name" value="Pept_S26A_signal_pept_1"/>
</dbReference>
<dbReference type="InterPro" id="IPR019533">
    <property type="entry name" value="Peptidase_S26"/>
</dbReference>
<dbReference type="PROSITE" id="PS00760">
    <property type="entry name" value="SPASE_I_2"/>
    <property type="match status" value="1"/>
</dbReference>
<dbReference type="SUPFAM" id="SSF51306">
    <property type="entry name" value="LexA/Signal peptidase"/>
    <property type="match status" value="1"/>
</dbReference>
<keyword evidence="8" id="KW-0472">Membrane</keyword>
<evidence type="ECO:0000256" key="4">
    <source>
        <dbReference type="ARBA" id="ARBA00009370"/>
    </source>
</evidence>
<comment type="subcellular location">
    <subcellularLocation>
        <location evidence="3">Cell membrane</location>
        <topology evidence="3">Single-pass type II membrane protein</topology>
    </subcellularLocation>
    <subcellularLocation>
        <location evidence="9">Membrane</location>
        <topology evidence="9">Single-pass type II membrane protein</topology>
    </subcellularLocation>
</comment>
<organism evidence="11 12">
    <name type="scientific">Macrococcus lamae</name>
    <dbReference type="NCBI Taxonomy" id="198484"/>
    <lineage>
        <taxon>Bacteria</taxon>
        <taxon>Bacillati</taxon>
        <taxon>Bacillota</taxon>
        <taxon>Bacilli</taxon>
        <taxon>Bacillales</taxon>
        <taxon>Staphylococcaceae</taxon>
        <taxon>Macrococcus</taxon>
    </lineage>
</organism>
<evidence type="ECO:0000256" key="6">
    <source>
        <dbReference type="ARBA" id="ARBA00022801"/>
    </source>
</evidence>
<evidence type="ECO:0000313" key="11">
    <source>
        <dbReference type="EMBL" id="TDM12514.1"/>
    </source>
</evidence>
<dbReference type="PROSITE" id="PS00761">
    <property type="entry name" value="SPASE_I_3"/>
    <property type="match status" value="1"/>
</dbReference>
<dbReference type="GO" id="GO:0009003">
    <property type="term" value="F:signal peptidase activity"/>
    <property type="evidence" value="ECO:0007669"/>
    <property type="project" value="UniProtKB-EC"/>
</dbReference>
<evidence type="ECO:0000256" key="9">
    <source>
        <dbReference type="RuleBase" id="RU362042"/>
    </source>
</evidence>
<feature type="active site" evidence="7">
    <location>
        <position position="35"/>
    </location>
</feature>
<dbReference type="InterPro" id="IPR019758">
    <property type="entry name" value="Pept_S26A_signal_pept_1_CS"/>
</dbReference>
<feature type="active site" evidence="7">
    <location>
        <position position="76"/>
    </location>
</feature>
<reference evidence="11 12" key="1">
    <citation type="submission" date="2019-01" db="EMBL/GenBank/DDBJ databases">
        <title>Draft genome sequences of the type strains of six Macrococcus species.</title>
        <authorList>
            <person name="Mazhar S."/>
            <person name="Altermann E."/>
            <person name="Hill C."/>
            <person name="Mcauliffe O."/>
        </authorList>
    </citation>
    <scope>NUCLEOTIDE SEQUENCE [LARGE SCALE GENOMIC DNA]</scope>
    <source>
        <strain evidence="11 12">CCM4815</strain>
    </source>
</reference>
<dbReference type="AlphaFoldDB" id="A0A4R6BVV2"/>
<evidence type="ECO:0000256" key="5">
    <source>
        <dbReference type="ARBA" id="ARBA00022670"/>
    </source>
</evidence>
<evidence type="ECO:0000256" key="2">
    <source>
        <dbReference type="ARBA" id="ARBA00002312"/>
    </source>
</evidence>
<dbReference type="PANTHER" id="PTHR43390:SF1">
    <property type="entry name" value="CHLOROPLAST PROCESSING PEPTIDASE"/>
    <property type="match status" value="1"/>
</dbReference>
<keyword evidence="8" id="KW-1133">Transmembrane helix</keyword>
<dbReference type="Gene3D" id="2.10.109.10">
    <property type="entry name" value="Umud Fragment, subunit A"/>
    <property type="match status" value="1"/>
</dbReference>
<comment type="caution">
    <text evidence="11">The sequence shown here is derived from an EMBL/GenBank/DDBJ whole genome shotgun (WGS) entry which is preliminary data.</text>
</comment>
<feature type="transmembrane region" description="Helical" evidence="8">
    <location>
        <begin position="7"/>
        <end position="31"/>
    </location>
</feature>
<evidence type="ECO:0000256" key="3">
    <source>
        <dbReference type="ARBA" id="ARBA00004401"/>
    </source>
</evidence>
<evidence type="ECO:0000313" key="12">
    <source>
        <dbReference type="Proteomes" id="UP000294802"/>
    </source>
</evidence>
<dbReference type="OrthoDB" id="9802919at2"/>
<dbReference type="Pfam" id="PF10502">
    <property type="entry name" value="Peptidase_S26"/>
    <property type="match status" value="1"/>
</dbReference>
<accession>A0A4R6BVV2</accession>
<dbReference type="NCBIfam" id="TIGR02227">
    <property type="entry name" value="sigpep_I_bact"/>
    <property type="match status" value="1"/>
</dbReference>
<comment type="similarity">
    <text evidence="4 9">Belongs to the peptidase S26 family.</text>
</comment>
<dbReference type="GO" id="GO:0004252">
    <property type="term" value="F:serine-type endopeptidase activity"/>
    <property type="evidence" value="ECO:0007669"/>
    <property type="project" value="InterPro"/>
</dbReference>
<dbReference type="EMBL" id="SCWB01000003">
    <property type="protein sequence ID" value="TDM12514.1"/>
    <property type="molecule type" value="Genomic_DNA"/>
</dbReference>
<evidence type="ECO:0000256" key="1">
    <source>
        <dbReference type="ARBA" id="ARBA00000677"/>
    </source>
</evidence>
<dbReference type="EC" id="3.4.21.89" evidence="8"/>
<feature type="domain" description="Peptidase S26" evidence="10">
    <location>
        <begin position="5"/>
        <end position="159"/>
    </location>
</feature>
<dbReference type="PROSITE" id="PS00501">
    <property type="entry name" value="SPASE_I_1"/>
    <property type="match status" value="1"/>
</dbReference>
<dbReference type="InterPro" id="IPR019756">
    <property type="entry name" value="Pept_S26A_signal_pept_1_Ser-AS"/>
</dbReference>
<sequence>MKRWQHFISFLIVSLIIIIFIRSFIITTYAIEGQSMEPTFQSGDRVIINLVEDIFLPPDVGDIIFFKLNDNDTFVKRIIATPGDYIAVHQEHVYVNGEKVTKQAADYSSLLKVEDMKEQIVPKKCYIVLGDHLTDSIDSRQFGCVKEKYILGKVIDTYWHKTTK</sequence>
<dbReference type="PRINTS" id="PR00727">
    <property type="entry name" value="LEADERPTASE"/>
</dbReference>
<proteinExistence type="inferred from homology"/>
<name>A0A4R6BVV2_9STAP</name>
<keyword evidence="8" id="KW-0812">Transmembrane</keyword>
<evidence type="ECO:0000256" key="8">
    <source>
        <dbReference type="RuleBase" id="RU003993"/>
    </source>
</evidence>
<dbReference type="GO" id="GO:0005886">
    <property type="term" value="C:plasma membrane"/>
    <property type="evidence" value="ECO:0007669"/>
    <property type="project" value="UniProtKB-SubCell"/>
</dbReference>
<keyword evidence="12" id="KW-1185">Reference proteome</keyword>
<comment type="catalytic activity">
    <reaction evidence="1 8">
        <text>Cleavage of hydrophobic, N-terminal signal or leader sequences from secreted and periplasmic proteins.</text>
        <dbReference type="EC" id="3.4.21.89"/>
    </reaction>
</comment>
<evidence type="ECO:0000256" key="7">
    <source>
        <dbReference type="PIRSR" id="PIRSR600223-1"/>
    </source>
</evidence>
<dbReference type="CDD" id="cd06530">
    <property type="entry name" value="S26_SPase_I"/>
    <property type="match status" value="1"/>
</dbReference>
<keyword evidence="5 8" id="KW-0645">Protease</keyword>